<accession>A0A8H3TV00</accession>
<evidence type="ECO:0000256" key="12">
    <source>
        <dbReference type="ARBA" id="ARBA00023136"/>
    </source>
</evidence>
<evidence type="ECO:0000256" key="10">
    <source>
        <dbReference type="ARBA" id="ARBA00022982"/>
    </source>
</evidence>
<evidence type="ECO:0000256" key="8">
    <source>
        <dbReference type="ARBA" id="ARBA00022660"/>
    </source>
</evidence>
<keyword evidence="18" id="KW-1185">Reference proteome</keyword>
<dbReference type="Pfam" id="PF10200">
    <property type="entry name" value="Ndufs5"/>
    <property type="match status" value="1"/>
</dbReference>
<dbReference type="AlphaFoldDB" id="A0A8H3TV00"/>
<evidence type="ECO:0000256" key="15">
    <source>
        <dbReference type="ARBA" id="ARBA00032739"/>
    </source>
</evidence>
<keyword evidence="8" id="KW-0679">Respiratory chain</keyword>
<evidence type="ECO:0000256" key="6">
    <source>
        <dbReference type="ARBA" id="ARBA00013482"/>
    </source>
</evidence>
<evidence type="ECO:0000256" key="3">
    <source>
        <dbReference type="ARBA" id="ARBA00004637"/>
    </source>
</evidence>
<evidence type="ECO:0000313" key="18">
    <source>
        <dbReference type="Proteomes" id="UP000620104"/>
    </source>
</evidence>
<keyword evidence="11" id="KW-0496">Mitochondrion</keyword>
<keyword evidence="7" id="KW-0813">Transport</keyword>
<evidence type="ECO:0000256" key="14">
    <source>
        <dbReference type="ARBA" id="ARBA00031222"/>
    </source>
</evidence>
<keyword evidence="10" id="KW-0249">Electron transport</keyword>
<reference evidence="17" key="1">
    <citation type="submission" date="2020-07" db="EMBL/GenBank/DDBJ databases">
        <title>Draft Genome Sequence of a Deep-Sea Yeast, Naganishia (Cryptococcus) liquefaciens strain N6.</title>
        <authorList>
            <person name="Han Y.W."/>
            <person name="Kajitani R."/>
            <person name="Morimoto H."/>
            <person name="Parhat M."/>
            <person name="Tsubouchi H."/>
            <person name="Bakenova O."/>
            <person name="Ogata M."/>
            <person name="Argunhan B."/>
            <person name="Aoki R."/>
            <person name="Kajiwara S."/>
            <person name="Itoh T."/>
            <person name="Iwasaki H."/>
        </authorList>
    </citation>
    <scope>NUCLEOTIDE SEQUENCE</scope>
    <source>
        <strain evidence="17">N6</strain>
    </source>
</reference>
<evidence type="ECO:0000256" key="7">
    <source>
        <dbReference type="ARBA" id="ARBA00022448"/>
    </source>
</evidence>
<evidence type="ECO:0000256" key="11">
    <source>
        <dbReference type="ARBA" id="ARBA00023128"/>
    </source>
</evidence>
<dbReference type="PANTHER" id="PTHR15224">
    <property type="entry name" value="NADH DEHYDROGENASE [UBIQUINONE] IRON-SULFUR PROTEIN 5"/>
    <property type="match status" value="1"/>
</dbReference>
<name>A0A8H3TV00_9TREE</name>
<evidence type="ECO:0000256" key="4">
    <source>
        <dbReference type="ARBA" id="ARBA00007372"/>
    </source>
</evidence>
<comment type="caution">
    <text evidence="17">The sequence shown here is derived from an EMBL/GenBank/DDBJ whole genome shotgun (WGS) entry which is preliminary data.</text>
</comment>
<feature type="disulfide bond" evidence="16">
    <location>
        <begin position="24"/>
        <end position="34"/>
    </location>
</feature>
<dbReference type="Proteomes" id="UP000620104">
    <property type="component" value="Unassembled WGS sequence"/>
</dbReference>
<dbReference type="GO" id="GO:0032981">
    <property type="term" value="P:mitochondrial respiratory chain complex I assembly"/>
    <property type="evidence" value="ECO:0007669"/>
    <property type="project" value="TreeGrafter"/>
</dbReference>
<evidence type="ECO:0000256" key="9">
    <source>
        <dbReference type="ARBA" id="ARBA00022792"/>
    </source>
</evidence>
<comment type="subunit">
    <text evidence="5">Mammalian complex I is composed of 45 different subunits. This is a component of the iron-sulfur (IP) fragment of the enzyme.</text>
</comment>
<proteinExistence type="inferred from homology"/>
<dbReference type="CDD" id="cd24141">
    <property type="entry name" value="NDUFS5-like"/>
    <property type="match status" value="1"/>
</dbReference>
<evidence type="ECO:0000256" key="5">
    <source>
        <dbReference type="ARBA" id="ARBA00011261"/>
    </source>
</evidence>
<evidence type="ECO:0000256" key="16">
    <source>
        <dbReference type="PIRSR" id="PIRSR619342-50"/>
    </source>
</evidence>
<dbReference type="OrthoDB" id="9992197at2759"/>
<evidence type="ECO:0000256" key="1">
    <source>
        <dbReference type="ARBA" id="ARBA00003195"/>
    </source>
</evidence>
<feature type="disulfide bond" evidence="16">
    <location>
        <begin position="14"/>
        <end position="44"/>
    </location>
</feature>
<dbReference type="PANTHER" id="PTHR15224:SF1">
    <property type="entry name" value="NADH DEHYDROGENASE [UBIQUINONE] IRON-SULFUR PROTEIN 5"/>
    <property type="match status" value="1"/>
</dbReference>
<dbReference type="InterPro" id="IPR019342">
    <property type="entry name" value="NADH_UbQ_OxRdtase_FeS-su5"/>
</dbReference>
<keyword evidence="12" id="KW-0472">Membrane</keyword>
<dbReference type="GO" id="GO:0005743">
    <property type="term" value="C:mitochondrial inner membrane"/>
    <property type="evidence" value="ECO:0007669"/>
    <property type="project" value="UniProtKB-SubCell"/>
</dbReference>
<organism evidence="17 18">
    <name type="scientific">Naganishia liquefaciens</name>
    <dbReference type="NCBI Taxonomy" id="104408"/>
    <lineage>
        <taxon>Eukaryota</taxon>
        <taxon>Fungi</taxon>
        <taxon>Dikarya</taxon>
        <taxon>Basidiomycota</taxon>
        <taxon>Agaricomycotina</taxon>
        <taxon>Tremellomycetes</taxon>
        <taxon>Filobasidiales</taxon>
        <taxon>Filobasidiaceae</taxon>
        <taxon>Naganishia</taxon>
    </lineage>
</organism>
<evidence type="ECO:0000313" key="17">
    <source>
        <dbReference type="EMBL" id="GHJ87569.1"/>
    </source>
</evidence>
<gene>
    <name evidence="17" type="ORF">NliqN6_3971</name>
</gene>
<comment type="similarity">
    <text evidence="4">Belongs to the complex I NDUFS5 subunit family.</text>
</comment>
<protein>
    <recommendedName>
        <fullName evidence="6">NADH dehydrogenase [ubiquinone] iron-sulfur protein 5</fullName>
    </recommendedName>
    <alternativeName>
        <fullName evidence="14">Complex I-15 kDa</fullName>
    </alternativeName>
    <alternativeName>
        <fullName evidence="15">NADH-ubiquinone oxidoreductase 15 kDa subunit</fullName>
    </alternativeName>
</protein>
<sequence>MASGFGYHGGRSRCHAFFQDFMKCYAGAEDPQECVLQKEDYIECLHRTKEIARAKEIKSHFLQQQAHELGDARKAADVAAKGVIVSLGLVKPADESGSESDK</sequence>
<comment type="subcellular location">
    <subcellularLocation>
        <location evidence="3">Mitochondrion inner membrane</location>
        <topology evidence="3">Peripheral membrane protein</topology>
    </subcellularLocation>
    <subcellularLocation>
        <location evidence="2">Mitochondrion intermembrane space</location>
    </subcellularLocation>
</comment>
<dbReference type="EMBL" id="BLZA01000023">
    <property type="protein sequence ID" value="GHJ87569.1"/>
    <property type="molecule type" value="Genomic_DNA"/>
</dbReference>
<keyword evidence="13 16" id="KW-1015">Disulfide bond</keyword>
<dbReference type="GO" id="GO:0005758">
    <property type="term" value="C:mitochondrial intermembrane space"/>
    <property type="evidence" value="ECO:0007669"/>
    <property type="project" value="UniProtKB-SubCell"/>
</dbReference>
<keyword evidence="9" id="KW-0999">Mitochondrion inner membrane</keyword>
<comment type="function">
    <text evidence="1">Accessory subunit of the mitochondrial membrane respiratory chain NADH dehydrogenase (Complex I), that is believed not to be involved in catalysis. Complex I functions in the transfer of electrons from NADH to the respiratory chain. The immediate electron acceptor for the enzyme is believed to be ubiquinone.</text>
</comment>
<evidence type="ECO:0000256" key="2">
    <source>
        <dbReference type="ARBA" id="ARBA00004569"/>
    </source>
</evidence>
<evidence type="ECO:0000256" key="13">
    <source>
        <dbReference type="ARBA" id="ARBA00023157"/>
    </source>
</evidence>